<gene>
    <name evidence="2" type="ORF">VB739_00530</name>
</gene>
<protein>
    <submittedName>
        <fullName evidence="2">Uncharacterized protein</fullName>
    </submittedName>
</protein>
<comment type="caution">
    <text evidence="2">The sequence shown here is derived from an EMBL/GenBank/DDBJ whole genome shotgun (WGS) entry which is preliminary data.</text>
</comment>
<evidence type="ECO:0000256" key="1">
    <source>
        <dbReference type="SAM" id="MobiDB-lite"/>
    </source>
</evidence>
<proteinExistence type="predicted"/>
<feature type="region of interest" description="Disordered" evidence="1">
    <location>
        <begin position="29"/>
        <end position="81"/>
    </location>
</feature>
<accession>A0ABU5SRA7</accession>
<feature type="compositionally biased region" description="Low complexity" evidence="1">
    <location>
        <begin position="69"/>
        <end position="81"/>
    </location>
</feature>
<dbReference type="Proteomes" id="UP001302329">
    <property type="component" value="Unassembled WGS sequence"/>
</dbReference>
<evidence type="ECO:0000313" key="2">
    <source>
        <dbReference type="EMBL" id="MEA5441034.1"/>
    </source>
</evidence>
<evidence type="ECO:0000313" key="3">
    <source>
        <dbReference type="Proteomes" id="UP001302329"/>
    </source>
</evidence>
<keyword evidence="3" id="KW-1185">Reference proteome</keyword>
<feature type="compositionally biased region" description="Polar residues" evidence="1">
    <location>
        <begin position="46"/>
        <end position="60"/>
    </location>
</feature>
<sequence length="115" mass="12658">MGWDPAVLRKYNTTGHFRLINQLRSELKGNPLIRPKDGETVGAANRSKSLTRALQNRSQTGGYGRSRRPIQTPQAAAPAPLPVIAPVQVPVESAESQEAANARSFRERLNAIEMR</sequence>
<dbReference type="RefSeq" id="WP_323355195.1">
    <property type="nucleotide sequence ID" value="NZ_JAYGHY010000001.1"/>
</dbReference>
<name>A0ABU5SRA7_9CYAN</name>
<organism evidence="2 3">
    <name type="scientific">Cyanobium gracile UHCC 0281</name>
    <dbReference type="NCBI Taxonomy" id="3110309"/>
    <lineage>
        <taxon>Bacteria</taxon>
        <taxon>Bacillati</taxon>
        <taxon>Cyanobacteriota</taxon>
        <taxon>Cyanophyceae</taxon>
        <taxon>Synechococcales</taxon>
        <taxon>Prochlorococcaceae</taxon>
        <taxon>Cyanobium</taxon>
    </lineage>
</organism>
<dbReference type="EMBL" id="JAYGHY010000001">
    <property type="protein sequence ID" value="MEA5441034.1"/>
    <property type="molecule type" value="Genomic_DNA"/>
</dbReference>
<reference evidence="2 3" key="1">
    <citation type="submission" date="2023-12" db="EMBL/GenBank/DDBJ databases">
        <title>Baltic Sea Cyanobacteria.</title>
        <authorList>
            <person name="Delbaje E."/>
            <person name="Fewer D.P."/>
            <person name="Shishido T.K."/>
        </authorList>
    </citation>
    <scope>NUCLEOTIDE SEQUENCE [LARGE SCALE GENOMIC DNA]</scope>
    <source>
        <strain evidence="2 3">UHCC 0281</strain>
    </source>
</reference>